<reference evidence="1" key="1">
    <citation type="submission" date="2022-12" db="EMBL/GenBank/DDBJ databases">
        <title>Genome assemblies of Blomia tropicalis.</title>
        <authorList>
            <person name="Cui Y."/>
        </authorList>
    </citation>
    <scope>NUCLEOTIDE SEQUENCE</scope>
    <source>
        <tissue evidence="1">Adult mites</tissue>
    </source>
</reference>
<protein>
    <submittedName>
        <fullName evidence="1">Uncharacterized protein</fullName>
    </submittedName>
</protein>
<evidence type="ECO:0000313" key="2">
    <source>
        <dbReference type="Proteomes" id="UP001142055"/>
    </source>
</evidence>
<dbReference type="Proteomes" id="UP001142055">
    <property type="component" value="Chromosome 2"/>
</dbReference>
<keyword evidence="2" id="KW-1185">Reference proteome</keyword>
<gene>
    <name evidence="1" type="ORF">RDWZM_005796</name>
</gene>
<accession>A0A9Q0RMP4</accession>
<dbReference type="EMBL" id="JAPWDV010000002">
    <property type="protein sequence ID" value="KAJ6219984.1"/>
    <property type="molecule type" value="Genomic_DNA"/>
</dbReference>
<comment type="caution">
    <text evidence="1">The sequence shown here is derived from an EMBL/GenBank/DDBJ whole genome shotgun (WGS) entry which is preliminary data.</text>
</comment>
<organism evidence="1 2">
    <name type="scientific">Blomia tropicalis</name>
    <name type="common">Mite</name>
    <dbReference type="NCBI Taxonomy" id="40697"/>
    <lineage>
        <taxon>Eukaryota</taxon>
        <taxon>Metazoa</taxon>
        <taxon>Ecdysozoa</taxon>
        <taxon>Arthropoda</taxon>
        <taxon>Chelicerata</taxon>
        <taxon>Arachnida</taxon>
        <taxon>Acari</taxon>
        <taxon>Acariformes</taxon>
        <taxon>Sarcoptiformes</taxon>
        <taxon>Astigmata</taxon>
        <taxon>Glycyphagoidea</taxon>
        <taxon>Echimyopodidae</taxon>
        <taxon>Blomia</taxon>
    </lineage>
</organism>
<sequence length="203" mass="24073">MRPSVGIVGDKTIHKNPILDSKTNGFAIFGSVANNNSISILDRSPFDLTELDLTISNIMNGIMNDNNRNLSYELPNTSESRNIEKLADYYKHKDPKRFSHLLWVRHRAMKKHQRIKWRKKNLAMIKRRLLERNIKKEKQFRAELLAQIREAENFDPKMYVENILKTIDNVPKRETPQEKLERYRDLIRKNRTQTNLISPKFED</sequence>
<proteinExistence type="predicted"/>
<dbReference type="AlphaFoldDB" id="A0A9Q0RMP4"/>
<evidence type="ECO:0000313" key="1">
    <source>
        <dbReference type="EMBL" id="KAJ6219984.1"/>
    </source>
</evidence>
<name>A0A9Q0RMP4_BLOTA</name>